<evidence type="ECO:0000256" key="1">
    <source>
        <dbReference type="SAM" id="Phobius"/>
    </source>
</evidence>
<keyword evidence="1" id="KW-0812">Transmembrane</keyword>
<proteinExistence type="predicted"/>
<feature type="transmembrane region" description="Helical" evidence="1">
    <location>
        <begin position="251"/>
        <end position="271"/>
    </location>
</feature>
<dbReference type="EMBL" id="JACHXW010000006">
    <property type="protein sequence ID" value="MBB3152608.1"/>
    <property type="molecule type" value="Genomic_DNA"/>
</dbReference>
<dbReference type="AlphaFoldDB" id="A0A7W5C7K3"/>
<feature type="transmembrane region" description="Helical" evidence="1">
    <location>
        <begin position="205"/>
        <end position="222"/>
    </location>
</feature>
<name>A0A7W5C7K3_9BACL</name>
<dbReference type="Proteomes" id="UP000518605">
    <property type="component" value="Unassembled WGS sequence"/>
</dbReference>
<dbReference type="Pfam" id="PF12679">
    <property type="entry name" value="ABC2_membrane_2"/>
    <property type="match status" value="1"/>
</dbReference>
<feature type="transmembrane region" description="Helical" evidence="1">
    <location>
        <begin position="139"/>
        <end position="160"/>
    </location>
</feature>
<keyword evidence="1" id="KW-0472">Membrane</keyword>
<reference evidence="2 3" key="1">
    <citation type="submission" date="2020-08" db="EMBL/GenBank/DDBJ databases">
        <title>Genomic Encyclopedia of Type Strains, Phase III (KMG-III): the genomes of soil and plant-associated and newly described type strains.</title>
        <authorList>
            <person name="Whitman W."/>
        </authorList>
    </citation>
    <scope>NUCLEOTIDE SEQUENCE [LARGE SCALE GENOMIC DNA]</scope>
    <source>
        <strain evidence="2 3">CECT 8234</strain>
    </source>
</reference>
<feature type="transmembrane region" description="Helical" evidence="1">
    <location>
        <begin position="96"/>
        <end position="118"/>
    </location>
</feature>
<organism evidence="2 3">
    <name type="scientific">Paenibacillus endophyticus</name>
    <dbReference type="NCBI Taxonomy" id="1294268"/>
    <lineage>
        <taxon>Bacteria</taxon>
        <taxon>Bacillati</taxon>
        <taxon>Bacillota</taxon>
        <taxon>Bacilli</taxon>
        <taxon>Bacillales</taxon>
        <taxon>Paenibacillaceae</taxon>
        <taxon>Paenibacillus</taxon>
    </lineage>
</organism>
<dbReference type="RefSeq" id="WP_183562677.1">
    <property type="nucleotide sequence ID" value="NZ_CBCSLB010000005.1"/>
</dbReference>
<keyword evidence="1" id="KW-1133">Transmembrane helix</keyword>
<sequence length="280" mass="29705">MKGAANTSNKLDPTSFMTSSFIRYLVMVQKELLEQARSYKLLWVPLVFVLLGIMQPVSTYYMPVILEHAGSLPEGTVIDIPMPLGAEVLAQTLQQFGTLGMLVLVLACMGTVSGERLSGVSAIILVKPISASAYISSKWTSMLLLAWGSLAAGYLASWYYTGLLIGETPIVQAYESMLVYGLWLSAVMTITLLFSTWLRSSAAAAFAALGGALMLTLLASLFPKQLGWTPGALSGFAYQLAAAGTPDSSTLSAAVVVTIVCMLGSISLAALQLRKSLAAE</sequence>
<dbReference type="GO" id="GO:0005886">
    <property type="term" value="C:plasma membrane"/>
    <property type="evidence" value="ECO:0007669"/>
    <property type="project" value="UniProtKB-SubCell"/>
</dbReference>
<keyword evidence="3" id="KW-1185">Reference proteome</keyword>
<dbReference type="GO" id="GO:0140359">
    <property type="term" value="F:ABC-type transporter activity"/>
    <property type="evidence" value="ECO:0007669"/>
    <property type="project" value="InterPro"/>
</dbReference>
<comment type="caution">
    <text evidence="2">The sequence shown here is derived from an EMBL/GenBank/DDBJ whole genome shotgun (WGS) entry which is preliminary data.</text>
</comment>
<evidence type="ECO:0000313" key="2">
    <source>
        <dbReference type="EMBL" id="MBB3152608.1"/>
    </source>
</evidence>
<feature type="transmembrane region" description="Helical" evidence="1">
    <location>
        <begin position="180"/>
        <end position="198"/>
    </location>
</feature>
<accession>A0A7W5C7K3</accession>
<feature type="transmembrane region" description="Helical" evidence="1">
    <location>
        <begin position="41"/>
        <end position="62"/>
    </location>
</feature>
<protein>
    <submittedName>
        <fullName evidence="2">ABC-2 type transport system permease protein</fullName>
    </submittedName>
</protein>
<evidence type="ECO:0000313" key="3">
    <source>
        <dbReference type="Proteomes" id="UP000518605"/>
    </source>
</evidence>
<gene>
    <name evidence="2" type="ORF">FHS16_002658</name>
</gene>